<dbReference type="RefSeq" id="WP_179845317.1">
    <property type="nucleotide sequence ID" value="NZ_JACCBA010000001.1"/>
</dbReference>
<gene>
    <name evidence="1" type="ORF">BJY14_004375</name>
</gene>
<dbReference type="EMBL" id="JACCBA010000001">
    <property type="protein sequence ID" value="NYD48392.1"/>
    <property type="molecule type" value="Genomic_DNA"/>
</dbReference>
<keyword evidence="2" id="KW-1185">Reference proteome</keyword>
<proteinExistence type="predicted"/>
<comment type="caution">
    <text evidence="1">The sequence shown here is derived from an EMBL/GenBank/DDBJ whole genome shotgun (WGS) entry which is preliminary data.</text>
</comment>
<dbReference type="Proteomes" id="UP000529783">
    <property type="component" value="Unassembled WGS sequence"/>
</dbReference>
<protein>
    <recommendedName>
        <fullName evidence="3">GNAT family N-acetyltransferase</fullName>
    </recommendedName>
</protein>
<organism evidence="1 2">
    <name type="scientific">Actinomadura luteofluorescens</name>
    <dbReference type="NCBI Taxonomy" id="46163"/>
    <lineage>
        <taxon>Bacteria</taxon>
        <taxon>Bacillati</taxon>
        <taxon>Actinomycetota</taxon>
        <taxon>Actinomycetes</taxon>
        <taxon>Streptosporangiales</taxon>
        <taxon>Thermomonosporaceae</taxon>
        <taxon>Actinomadura</taxon>
    </lineage>
</organism>
<name>A0A7Y9EIN2_9ACTN</name>
<evidence type="ECO:0000313" key="2">
    <source>
        <dbReference type="Proteomes" id="UP000529783"/>
    </source>
</evidence>
<sequence>MDIGIATGTPEDLGALRPLWPAMLEHHRRLVGAQWPVRGTARGIF</sequence>
<dbReference type="AlphaFoldDB" id="A0A7Y9EIN2"/>
<evidence type="ECO:0008006" key="3">
    <source>
        <dbReference type="Google" id="ProtNLM"/>
    </source>
</evidence>
<evidence type="ECO:0000313" key="1">
    <source>
        <dbReference type="EMBL" id="NYD48392.1"/>
    </source>
</evidence>
<reference evidence="1 2" key="1">
    <citation type="submission" date="2020-07" db="EMBL/GenBank/DDBJ databases">
        <title>Sequencing the genomes of 1000 actinobacteria strains.</title>
        <authorList>
            <person name="Klenk H.-P."/>
        </authorList>
    </citation>
    <scope>NUCLEOTIDE SEQUENCE [LARGE SCALE GENOMIC DNA]</scope>
    <source>
        <strain evidence="1 2">DSM 40398</strain>
    </source>
</reference>
<accession>A0A7Y9EIN2</accession>